<evidence type="ECO:0000313" key="3">
    <source>
        <dbReference type="EMBL" id="TTX39225.1"/>
    </source>
</evidence>
<sequence length="146" mass="16387">MKLGAGGEEPNDALRLCGGFSDEQSEEDEEEEEEDDSRMRLSFFIIFCPVSIFSPESQISDQLRGQCLRSFPWIFLDLIGRQVSEVTSSGVSVIICSLKTDRSGVHLNNKTLVCLLYYFIILILIILIILIISVSSIKSVDIKNIH</sequence>
<proteinExistence type="predicted"/>
<reference evidence="3 4" key="1">
    <citation type="journal article" date="2019" name="Genome Biol. Evol.">
        <title>Whole-Genome Sequencing of the Giant Devil Catfish, Bagarius yarrelli.</title>
        <authorList>
            <person name="Jiang W."/>
            <person name="Lv Y."/>
            <person name="Cheng L."/>
            <person name="Yang K."/>
            <person name="Chao B."/>
            <person name="Wang X."/>
            <person name="Li Y."/>
            <person name="Pan X."/>
            <person name="You X."/>
            <person name="Zhang Y."/>
            <person name="Yang J."/>
            <person name="Li J."/>
            <person name="Zhang X."/>
            <person name="Liu S."/>
            <person name="Sun C."/>
            <person name="Yang J."/>
            <person name="Shi Q."/>
        </authorList>
    </citation>
    <scope>NUCLEOTIDE SEQUENCE [LARGE SCALE GENOMIC DNA]</scope>
    <source>
        <strain evidence="3">JWS20170419001</strain>
        <tissue evidence="3">Muscle</tissue>
    </source>
</reference>
<keyword evidence="2" id="KW-0812">Transmembrane</keyword>
<dbReference type="Proteomes" id="UP000319801">
    <property type="component" value="Unassembled WGS sequence"/>
</dbReference>
<comment type="caution">
    <text evidence="3">The sequence shown here is derived from an EMBL/GenBank/DDBJ whole genome shotgun (WGS) entry which is preliminary data.</text>
</comment>
<keyword evidence="2" id="KW-1133">Transmembrane helix</keyword>
<protein>
    <submittedName>
        <fullName evidence="3">Uncharacterized protein</fullName>
    </submittedName>
</protein>
<evidence type="ECO:0000313" key="4">
    <source>
        <dbReference type="Proteomes" id="UP000319801"/>
    </source>
</evidence>
<accession>A0A556VVJ6</accession>
<feature type="compositionally biased region" description="Acidic residues" evidence="1">
    <location>
        <begin position="23"/>
        <end position="36"/>
    </location>
</feature>
<feature type="transmembrane region" description="Helical" evidence="2">
    <location>
        <begin position="115"/>
        <end position="137"/>
    </location>
</feature>
<evidence type="ECO:0000256" key="2">
    <source>
        <dbReference type="SAM" id="Phobius"/>
    </source>
</evidence>
<evidence type="ECO:0000256" key="1">
    <source>
        <dbReference type="SAM" id="MobiDB-lite"/>
    </source>
</evidence>
<keyword evidence="2" id="KW-0472">Membrane</keyword>
<dbReference type="AlphaFoldDB" id="A0A556VVJ6"/>
<feature type="region of interest" description="Disordered" evidence="1">
    <location>
        <begin position="1"/>
        <end position="37"/>
    </location>
</feature>
<gene>
    <name evidence="3" type="ORF">Baya_16495</name>
</gene>
<organism evidence="3 4">
    <name type="scientific">Bagarius yarrelli</name>
    <name type="common">Goonch</name>
    <name type="synonym">Bagrus yarrelli</name>
    <dbReference type="NCBI Taxonomy" id="175774"/>
    <lineage>
        <taxon>Eukaryota</taxon>
        <taxon>Metazoa</taxon>
        <taxon>Chordata</taxon>
        <taxon>Craniata</taxon>
        <taxon>Vertebrata</taxon>
        <taxon>Euteleostomi</taxon>
        <taxon>Actinopterygii</taxon>
        <taxon>Neopterygii</taxon>
        <taxon>Teleostei</taxon>
        <taxon>Ostariophysi</taxon>
        <taxon>Siluriformes</taxon>
        <taxon>Sisoridae</taxon>
        <taxon>Sisorinae</taxon>
        <taxon>Bagarius</taxon>
    </lineage>
</organism>
<keyword evidence="4" id="KW-1185">Reference proteome</keyword>
<name>A0A556VVJ6_BAGYA</name>
<dbReference type="EMBL" id="VCAZ01000308">
    <property type="protein sequence ID" value="TTX39225.1"/>
    <property type="molecule type" value="Genomic_DNA"/>
</dbReference>